<dbReference type="EMBL" id="CAMXCT010001746">
    <property type="protein sequence ID" value="CAI3992716.1"/>
    <property type="molecule type" value="Genomic_DNA"/>
</dbReference>
<evidence type="ECO:0000313" key="3">
    <source>
        <dbReference type="EMBL" id="CAL1146091.1"/>
    </source>
</evidence>
<sequence length="226" mass="25026">MMLTFITVWTMAVAIRNRDSGDPVDPAAESERVLLAADTVVDLTSNFSDGVLTDSNGQRYRCCKRKAKDYGLVMAEKPDGQEPLLSGCKGLVGVRYKSFDQFKDEKATCLAFESGLPSQLPKDFPPGDLVFATVNKEHPGTFWHLKVKVVDSRTGKPLKKIKVKAVTGDGKAVIAYDPTDSDGLVNFKMPFRNYNVQLHFDGEILPAKIYYDKEKSCPEGTDECMT</sequence>
<dbReference type="EMBL" id="CAMXCT030001746">
    <property type="protein sequence ID" value="CAL4780028.1"/>
    <property type="molecule type" value="Genomic_DNA"/>
</dbReference>
<evidence type="ECO:0000256" key="1">
    <source>
        <dbReference type="SAM" id="SignalP"/>
    </source>
</evidence>
<dbReference type="AlphaFoldDB" id="A0A9P1CJU7"/>
<protein>
    <submittedName>
        <fullName evidence="2">Uncharacterized protein</fullName>
    </submittedName>
</protein>
<accession>A0A9P1CJU7</accession>
<comment type="caution">
    <text evidence="2">The sequence shown here is derived from an EMBL/GenBank/DDBJ whole genome shotgun (WGS) entry which is preliminary data.</text>
</comment>
<dbReference type="EMBL" id="CAMXCT020001746">
    <property type="protein sequence ID" value="CAL1146091.1"/>
    <property type="molecule type" value="Genomic_DNA"/>
</dbReference>
<evidence type="ECO:0000313" key="4">
    <source>
        <dbReference type="Proteomes" id="UP001152797"/>
    </source>
</evidence>
<keyword evidence="1" id="KW-0732">Signal</keyword>
<dbReference type="Proteomes" id="UP001152797">
    <property type="component" value="Unassembled WGS sequence"/>
</dbReference>
<gene>
    <name evidence="2" type="ORF">C1SCF055_LOCUS19519</name>
</gene>
<proteinExistence type="predicted"/>
<name>A0A9P1CJU7_9DINO</name>
<reference evidence="2" key="1">
    <citation type="submission" date="2022-10" db="EMBL/GenBank/DDBJ databases">
        <authorList>
            <person name="Chen Y."/>
            <person name="Dougan E. K."/>
            <person name="Chan C."/>
            <person name="Rhodes N."/>
            <person name="Thang M."/>
        </authorList>
    </citation>
    <scope>NUCLEOTIDE SEQUENCE</scope>
</reference>
<keyword evidence="4" id="KW-1185">Reference proteome</keyword>
<reference evidence="3" key="2">
    <citation type="submission" date="2024-04" db="EMBL/GenBank/DDBJ databases">
        <authorList>
            <person name="Chen Y."/>
            <person name="Shah S."/>
            <person name="Dougan E. K."/>
            <person name="Thang M."/>
            <person name="Chan C."/>
        </authorList>
    </citation>
    <scope>NUCLEOTIDE SEQUENCE [LARGE SCALE GENOMIC DNA]</scope>
</reference>
<organism evidence="2">
    <name type="scientific">Cladocopium goreaui</name>
    <dbReference type="NCBI Taxonomy" id="2562237"/>
    <lineage>
        <taxon>Eukaryota</taxon>
        <taxon>Sar</taxon>
        <taxon>Alveolata</taxon>
        <taxon>Dinophyceae</taxon>
        <taxon>Suessiales</taxon>
        <taxon>Symbiodiniaceae</taxon>
        <taxon>Cladocopium</taxon>
    </lineage>
</organism>
<feature type="chain" id="PRO_5043270523" evidence="1">
    <location>
        <begin position="22"/>
        <end position="226"/>
    </location>
</feature>
<evidence type="ECO:0000313" key="2">
    <source>
        <dbReference type="EMBL" id="CAI3992716.1"/>
    </source>
</evidence>
<feature type="signal peptide" evidence="1">
    <location>
        <begin position="1"/>
        <end position="21"/>
    </location>
</feature>